<dbReference type="InterPro" id="IPR023118">
    <property type="entry name" value="YqaI_dom_sf"/>
</dbReference>
<evidence type="ECO:0000256" key="1">
    <source>
        <dbReference type="SAM" id="MobiDB-lite"/>
    </source>
</evidence>
<dbReference type="Gene3D" id="3.30.40.30">
    <property type="entry name" value="YqaI domain"/>
    <property type="match status" value="1"/>
</dbReference>
<dbReference type="Proteomes" id="UP000195089">
    <property type="component" value="Unassembled WGS sequence"/>
</dbReference>
<dbReference type="Pfam" id="PF09466">
    <property type="entry name" value="Yqai"/>
    <property type="match status" value="1"/>
</dbReference>
<dbReference type="InterPro" id="IPR018474">
    <property type="entry name" value="Uncharacterised_Yqai"/>
</dbReference>
<organism evidence="2 3">
    <name type="scientific">Bacillus thuringiensis serovar pingluonsis</name>
    <dbReference type="NCBI Taxonomy" id="180881"/>
    <lineage>
        <taxon>Bacteria</taxon>
        <taxon>Bacillati</taxon>
        <taxon>Bacillota</taxon>
        <taxon>Bacilli</taxon>
        <taxon>Bacillales</taxon>
        <taxon>Bacillaceae</taxon>
        <taxon>Bacillus</taxon>
        <taxon>Bacillus cereus group</taxon>
    </lineage>
</organism>
<accession>A0A243BE02</accession>
<proteinExistence type="predicted"/>
<dbReference type="AlphaFoldDB" id="A0A243BE02"/>
<evidence type="ECO:0000313" key="2">
    <source>
        <dbReference type="EMBL" id="OTY44156.1"/>
    </source>
</evidence>
<protein>
    <submittedName>
        <fullName evidence="2">Uncharacterized protein</fullName>
    </submittedName>
</protein>
<evidence type="ECO:0000313" key="3">
    <source>
        <dbReference type="Proteomes" id="UP000195089"/>
    </source>
</evidence>
<feature type="region of interest" description="Disordered" evidence="1">
    <location>
        <begin position="1"/>
        <end position="20"/>
    </location>
</feature>
<dbReference type="RefSeq" id="WP_088119613.1">
    <property type="nucleotide sequence ID" value="NZ_NFDL01000050.1"/>
</dbReference>
<dbReference type="EMBL" id="NFDL01000050">
    <property type="protein sequence ID" value="OTY44156.1"/>
    <property type="molecule type" value="Genomic_DNA"/>
</dbReference>
<gene>
    <name evidence="2" type="ORF">BK742_13830</name>
</gene>
<sequence length="72" mass="8105">MLDNPMSMHNGYGKADPQEQMIDHPIEDVLGNEILPGDEFLIAPDGEVVLRENIMDYMITQLGFEKKKAGDE</sequence>
<dbReference type="SUPFAM" id="SSF160713">
    <property type="entry name" value="YqaI-like"/>
    <property type="match status" value="1"/>
</dbReference>
<comment type="caution">
    <text evidence="2">The sequence shown here is derived from an EMBL/GenBank/DDBJ whole genome shotgun (WGS) entry which is preliminary data.</text>
</comment>
<name>A0A243BE02_BACTU</name>
<reference evidence="2 3" key="1">
    <citation type="submission" date="2016-10" db="EMBL/GenBank/DDBJ databases">
        <title>Comparative genomics of Bacillus thuringiensis reveals a path to pathogens against multiple invertebrate hosts.</title>
        <authorList>
            <person name="Zheng J."/>
            <person name="Gao Q."/>
            <person name="Liu H."/>
            <person name="Peng D."/>
            <person name="Ruan L."/>
            <person name="Sun M."/>
        </authorList>
    </citation>
    <scope>NUCLEOTIDE SEQUENCE [LARGE SCALE GENOMIC DNA]</scope>
    <source>
        <strain evidence="2">BGSC 4BX1</strain>
    </source>
</reference>